<dbReference type="InterPro" id="IPR006544">
    <property type="entry name" value="P-type_TPase_V"/>
</dbReference>
<accession>A0A0W8D6N6</accession>
<dbReference type="InterPro" id="IPR044492">
    <property type="entry name" value="P_typ_ATPase_HD_dom"/>
</dbReference>
<dbReference type="InterPro" id="IPR023299">
    <property type="entry name" value="ATPase_P-typ_cyto_dom_N"/>
</dbReference>
<dbReference type="PRINTS" id="PR00119">
    <property type="entry name" value="CATATPASE"/>
</dbReference>
<feature type="transmembrane region" description="Helical" evidence="12">
    <location>
        <begin position="231"/>
        <end position="249"/>
    </location>
</feature>
<dbReference type="GO" id="GO:0016887">
    <property type="term" value="F:ATP hydrolysis activity"/>
    <property type="evidence" value="ECO:0007669"/>
    <property type="project" value="InterPro"/>
</dbReference>
<feature type="domain" description="P5A-ATPase transmembrane helical hairpin" evidence="14">
    <location>
        <begin position="21"/>
        <end position="85"/>
    </location>
</feature>
<dbReference type="SFLD" id="SFLDG00002">
    <property type="entry name" value="C1.7:_P-type_atpase_like"/>
    <property type="match status" value="1"/>
</dbReference>
<dbReference type="PANTHER" id="PTHR45630">
    <property type="entry name" value="CATION-TRANSPORTING ATPASE-RELATED"/>
    <property type="match status" value="1"/>
</dbReference>
<evidence type="ECO:0000259" key="13">
    <source>
        <dbReference type="Pfam" id="PF00122"/>
    </source>
</evidence>
<dbReference type="InterPro" id="IPR001757">
    <property type="entry name" value="P_typ_ATPase"/>
</dbReference>
<dbReference type="Pfam" id="PF23143">
    <property type="entry name" value="2TM_P5A-ATPase"/>
    <property type="match status" value="1"/>
</dbReference>
<dbReference type="GO" id="GO:0019829">
    <property type="term" value="F:ATPase-coupled monoatomic cation transmembrane transporter activity"/>
    <property type="evidence" value="ECO:0007669"/>
    <property type="project" value="TreeGrafter"/>
</dbReference>
<proteinExistence type="inferred from homology"/>
<dbReference type="Gene3D" id="3.40.1110.10">
    <property type="entry name" value="Calcium-transporting ATPase, cytoplasmic domain N"/>
    <property type="match status" value="1"/>
</dbReference>
<reference evidence="15 16" key="1">
    <citation type="submission" date="2015-11" db="EMBL/GenBank/DDBJ databases">
        <title>Genomes and virulence difference between two physiological races of Phytophthora nicotianae.</title>
        <authorList>
            <person name="Liu H."/>
            <person name="Ma X."/>
            <person name="Yu H."/>
            <person name="Fang D."/>
            <person name="Li Y."/>
            <person name="Wang X."/>
            <person name="Wang W."/>
            <person name="Dong Y."/>
            <person name="Xiao B."/>
        </authorList>
    </citation>
    <scope>NUCLEOTIDE SEQUENCE [LARGE SCALE GENOMIC DNA]</scope>
    <source>
        <strain evidence="16">race 0</strain>
    </source>
</reference>
<evidence type="ECO:0000313" key="15">
    <source>
        <dbReference type="EMBL" id="KUF92090.1"/>
    </source>
</evidence>
<evidence type="ECO:0000256" key="9">
    <source>
        <dbReference type="ARBA" id="ARBA00022989"/>
    </source>
</evidence>
<feature type="transmembrane region" description="Helical" evidence="12">
    <location>
        <begin position="210"/>
        <end position="225"/>
    </location>
</feature>
<keyword evidence="5" id="KW-0547">Nucleotide-binding</keyword>
<feature type="transmembrane region" description="Helical" evidence="12">
    <location>
        <begin position="1109"/>
        <end position="1130"/>
    </location>
</feature>
<evidence type="ECO:0000256" key="11">
    <source>
        <dbReference type="SAM" id="MobiDB-lite"/>
    </source>
</evidence>
<dbReference type="GO" id="GO:0006874">
    <property type="term" value="P:intracellular calcium ion homeostasis"/>
    <property type="evidence" value="ECO:0007669"/>
    <property type="project" value="TreeGrafter"/>
</dbReference>
<evidence type="ECO:0000256" key="3">
    <source>
        <dbReference type="ARBA" id="ARBA00022692"/>
    </source>
</evidence>
<evidence type="ECO:0000256" key="7">
    <source>
        <dbReference type="ARBA" id="ARBA00022842"/>
    </source>
</evidence>
<dbReference type="PANTHER" id="PTHR45630:SF7">
    <property type="entry name" value="ENDOPLASMIC RETICULUM TRANSMEMBRANE HELIX TRANSLOCASE"/>
    <property type="match status" value="1"/>
</dbReference>
<feature type="domain" description="P-type ATPase A" evidence="13">
    <location>
        <begin position="265"/>
        <end position="407"/>
    </location>
</feature>
<gene>
    <name evidence="15" type="ORF">AM587_10013092</name>
</gene>
<dbReference type="SUPFAM" id="SSF81665">
    <property type="entry name" value="Calcium ATPase, transmembrane domain M"/>
    <property type="match status" value="1"/>
</dbReference>
<keyword evidence="9 12" id="KW-1133">Transmembrane helix</keyword>
<comment type="caution">
    <text evidence="15">The sequence shown here is derived from an EMBL/GenBank/DDBJ whole genome shotgun (WGS) entry which is preliminary data.</text>
</comment>
<keyword evidence="10 12" id="KW-0472">Membrane</keyword>
<evidence type="ECO:0000256" key="1">
    <source>
        <dbReference type="ARBA" id="ARBA00004141"/>
    </source>
</evidence>
<evidence type="ECO:0000259" key="14">
    <source>
        <dbReference type="Pfam" id="PF23143"/>
    </source>
</evidence>
<evidence type="ECO:0000256" key="4">
    <source>
        <dbReference type="ARBA" id="ARBA00022723"/>
    </source>
</evidence>
<feature type="transmembrane region" description="Helical" evidence="12">
    <location>
        <begin position="1150"/>
        <end position="1171"/>
    </location>
</feature>
<dbReference type="Pfam" id="PF00122">
    <property type="entry name" value="E1-E2_ATPase"/>
    <property type="match status" value="1"/>
</dbReference>
<keyword evidence="4" id="KW-0479">Metal-binding</keyword>
<dbReference type="SUPFAM" id="SSF56784">
    <property type="entry name" value="HAD-like"/>
    <property type="match status" value="1"/>
</dbReference>
<dbReference type="InterPro" id="IPR057255">
    <property type="entry name" value="2TM_P5A-ATPase"/>
</dbReference>
<feature type="transmembrane region" description="Helical" evidence="12">
    <location>
        <begin position="423"/>
        <end position="442"/>
    </location>
</feature>
<dbReference type="STRING" id="4790.A0A0W8D6N6"/>
<dbReference type="GO" id="GO:0015662">
    <property type="term" value="F:P-type ion transporter activity"/>
    <property type="evidence" value="ECO:0007669"/>
    <property type="project" value="TreeGrafter"/>
</dbReference>
<evidence type="ECO:0000256" key="10">
    <source>
        <dbReference type="ARBA" id="ARBA00023136"/>
    </source>
</evidence>
<dbReference type="OrthoDB" id="48943at2759"/>
<organism evidence="15 16">
    <name type="scientific">Phytophthora nicotianae</name>
    <name type="common">Potato buckeye rot agent</name>
    <name type="synonym">Phytophthora parasitica</name>
    <dbReference type="NCBI Taxonomy" id="4792"/>
    <lineage>
        <taxon>Eukaryota</taxon>
        <taxon>Sar</taxon>
        <taxon>Stramenopiles</taxon>
        <taxon>Oomycota</taxon>
        <taxon>Peronosporomycetes</taxon>
        <taxon>Peronosporales</taxon>
        <taxon>Peronosporaceae</taxon>
        <taxon>Phytophthora</taxon>
    </lineage>
</organism>
<dbReference type="SFLD" id="SFLDS00003">
    <property type="entry name" value="Haloacid_Dehalogenase"/>
    <property type="match status" value="1"/>
</dbReference>
<dbReference type="Proteomes" id="UP000052943">
    <property type="component" value="Unassembled WGS sequence"/>
</dbReference>
<comment type="subcellular location">
    <subcellularLocation>
        <location evidence="1">Membrane</location>
        <topology evidence="1">Multi-pass membrane protein</topology>
    </subcellularLocation>
</comment>
<sequence length="1251" mass="139639">MVVKVGVADPELTSVALYTSLPWPMRLDLLPFTFLYVTAVYLYTVRPEDDVVPWVFGAFSVFWHALAVLSAEWSVDVRCWMTCTRLITVVQDERFKMLAKVEPSLTMLSKQLCECHFMSKDKTKGTKGLTLWFSFQNLKFCLYEDVETINRSGESQFRRLDFPSNATLESYLKSEGIKSKEELQQAKDKWGKNDFELPVPKFYELLKEQLVAPFFVFQFFCMLLWCLDEYMYYSLMTLLMLVIFECTVVKQRQQNMSTLLHMRRAPQPCLVYRQSKWTQVSSDELVPGDICSIGHNERDTVVPCDLLLLRGNCVVNESMLSGESVPLRKEAVGASIVNDAEQLKNLEIDDGSSMKHKRHVLYGGTKVLQHSTPSSKDSLRVSSPPDGGCVGFVLKTGFGTTQGSLMRTILYSSQRVTANNSEAMWFIVLLLNFAVAAAAFVLSQGINDPTRNQFKLFLHCVMIITSVVPPELPMELSLAVTNSLIALTKSNIFCTEPFRIPFAGRIDVCCFDKTGTLTSDELKLHGVAGLEAHVEPDKYRGKRGGELDIIAPEQLPLDTELVLAGCQSLVLLNGQVAGDPLEMTAVRSINWCLTSNEDRAQGLPSVQPSFFSDRRGEIQAVDIVHSFSFSSELKRMTTIVCVRKADNDEQDEQRVLTKGAPEVLESVFINKPSYYRRVYRHYASKGCRVLALGFRVLSGELSTDQLRRKPRDELESELTFAGFLVLDCPLKDDTKRTIRELMVSKHKVTMVTGDNPLTACDVARQVGINAGYSKQPLVLTPNAESGSVEWKSIDDGSPDVEDETIPFNVDEVEKMQVQYDLCVTGEALSTLYKQQEDKCDGNAAVLEGFLAVLEKMCLCATVFARTSPQQKEHLIMAMNRCGKTTAMCGDGTNDVGALKQAHIGISIVNSSSSENTPHVVDSGRGSGSAGQSGLRNRRQAGHRSVREMQQSLSSSDDAQIVRLGDASIASPFTSKSSSIRVIKRLIRQGRCTLVTTIQMYKILGINCLITAYYLSSLFIHGVKNGDQQLTISGLSIAMFFLFLSRAKPARKLSHQRPPSGVFCMSVMVSIFGQFVIHLAFLAAALHVAQPFIEPGDPAMHPDGNFTPNVVNSIMFLMSSIMQVNTFVANYRGQPFMEGFWENKLFCRSALFNYAVLAAVISEIFTPINAMLELVAMPNQEREILKEMMVDVEVLSLSLNNWTSAFGQNVLTASGHWISRGFRRRDCVLEVYVLPLDERVNIIALLRDVMDK</sequence>
<dbReference type="InterPro" id="IPR023298">
    <property type="entry name" value="ATPase_P-typ_TM_dom_sf"/>
</dbReference>
<evidence type="ECO:0000256" key="5">
    <source>
        <dbReference type="ARBA" id="ARBA00022741"/>
    </source>
</evidence>
<dbReference type="InterPro" id="IPR018303">
    <property type="entry name" value="ATPase_P-typ_P_site"/>
</dbReference>
<keyword evidence="3 12" id="KW-0812">Transmembrane</keyword>
<dbReference type="NCBIfam" id="TIGR01494">
    <property type="entry name" value="ATPase_P-type"/>
    <property type="match status" value="2"/>
</dbReference>
<dbReference type="SFLD" id="SFLDF00027">
    <property type="entry name" value="p-type_atpase"/>
    <property type="match status" value="1"/>
</dbReference>
<dbReference type="Gene3D" id="2.70.150.10">
    <property type="entry name" value="Calcium-transporting ATPase, cytoplasmic transduction domain A"/>
    <property type="match status" value="1"/>
</dbReference>
<keyword evidence="6" id="KW-0067">ATP-binding</keyword>
<dbReference type="FunFam" id="2.70.150.10:FF:000070">
    <property type="entry name" value="Cation-transporting ATPase"/>
    <property type="match status" value="1"/>
</dbReference>
<protein>
    <submittedName>
        <fullName evidence="15">P-type ATPase (P-ATPase) Superfamily</fullName>
    </submittedName>
</protein>
<dbReference type="NCBIfam" id="TIGR01657">
    <property type="entry name" value="P-ATPase-V"/>
    <property type="match status" value="1"/>
</dbReference>
<feature type="transmembrane region" description="Helical" evidence="12">
    <location>
        <begin position="1065"/>
        <end position="1089"/>
    </location>
</feature>
<keyword evidence="7" id="KW-0460">Magnesium</keyword>
<dbReference type="InterPro" id="IPR008250">
    <property type="entry name" value="ATPase_P-typ_transduc_dom_A_sf"/>
</dbReference>
<name>A0A0W8D6N6_PHYNI</name>
<feature type="region of interest" description="Disordered" evidence="11">
    <location>
        <begin position="910"/>
        <end position="953"/>
    </location>
</feature>
<dbReference type="InterPro" id="IPR023214">
    <property type="entry name" value="HAD_sf"/>
</dbReference>
<feature type="transmembrane region" description="Helical" evidence="12">
    <location>
        <begin position="51"/>
        <end position="71"/>
    </location>
</feature>
<evidence type="ECO:0000313" key="16">
    <source>
        <dbReference type="Proteomes" id="UP000052943"/>
    </source>
</evidence>
<dbReference type="AlphaFoldDB" id="A0A0W8D6N6"/>
<dbReference type="EMBL" id="LNFO01001375">
    <property type="protein sequence ID" value="KUF92090.1"/>
    <property type="molecule type" value="Genomic_DNA"/>
</dbReference>
<dbReference type="SUPFAM" id="SSF81653">
    <property type="entry name" value="Calcium ATPase, transduction domain A"/>
    <property type="match status" value="1"/>
</dbReference>
<dbReference type="InterPro" id="IPR059000">
    <property type="entry name" value="ATPase_P-type_domA"/>
</dbReference>
<feature type="transmembrane region" description="Helical" evidence="12">
    <location>
        <begin position="1027"/>
        <end position="1044"/>
    </location>
</feature>
<dbReference type="InterPro" id="IPR036412">
    <property type="entry name" value="HAD-like_sf"/>
</dbReference>
<evidence type="ECO:0000256" key="6">
    <source>
        <dbReference type="ARBA" id="ARBA00022840"/>
    </source>
</evidence>
<evidence type="ECO:0000256" key="8">
    <source>
        <dbReference type="ARBA" id="ARBA00022967"/>
    </source>
</evidence>
<dbReference type="GO" id="GO:0046872">
    <property type="term" value="F:metal ion binding"/>
    <property type="evidence" value="ECO:0007669"/>
    <property type="project" value="UniProtKB-KW"/>
</dbReference>
<comment type="similarity">
    <text evidence="2">Belongs to the cation transport ATPase (P-type) (TC 3.A.3) family. Type V subfamily.</text>
</comment>
<dbReference type="GO" id="GO:0005789">
    <property type="term" value="C:endoplasmic reticulum membrane"/>
    <property type="evidence" value="ECO:0007669"/>
    <property type="project" value="TreeGrafter"/>
</dbReference>
<dbReference type="Gene3D" id="3.40.50.1000">
    <property type="entry name" value="HAD superfamily/HAD-like"/>
    <property type="match status" value="1"/>
</dbReference>
<evidence type="ECO:0000256" key="2">
    <source>
        <dbReference type="ARBA" id="ARBA00006000"/>
    </source>
</evidence>
<keyword evidence="8" id="KW-1278">Translocase</keyword>
<dbReference type="GO" id="GO:0005524">
    <property type="term" value="F:ATP binding"/>
    <property type="evidence" value="ECO:0007669"/>
    <property type="project" value="UniProtKB-KW"/>
</dbReference>
<dbReference type="PROSITE" id="PS00154">
    <property type="entry name" value="ATPASE_E1_E2"/>
    <property type="match status" value="1"/>
</dbReference>
<evidence type="ECO:0000256" key="12">
    <source>
        <dbReference type="SAM" id="Phobius"/>
    </source>
</evidence>